<accession>K1YA65</accession>
<dbReference type="EMBL" id="AMFJ01034442">
    <property type="protein sequence ID" value="EKD29328.1"/>
    <property type="molecule type" value="Genomic_DNA"/>
</dbReference>
<evidence type="ECO:0000313" key="1">
    <source>
        <dbReference type="EMBL" id="EKD29328.1"/>
    </source>
</evidence>
<proteinExistence type="predicted"/>
<organism evidence="1">
    <name type="scientific">uncultured bacterium</name>
    <name type="common">gcode 4</name>
    <dbReference type="NCBI Taxonomy" id="1234023"/>
    <lineage>
        <taxon>Bacteria</taxon>
        <taxon>environmental samples</taxon>
    </lineage>
</organism>
<dbReference type="AlphaFoldDB" id="K1YA65"/>
<reference evidence="1" key="1">
    <citation type="journal article" date="2012" name="Science">
        <title>Fermentation, hydrogen, and sulfur metabolism in multiple uncultivated bacterial phyla.</title>
        <authorList>
            <person name="Wrighton K.C."/>
            <person name="Thomas B.C."/>
            <person name="Sharon I."/>
            <person name="Miller C.S."/>
            <person name="Castelle C.J."/>
            <person name="VerBerkmoes N.C."/>
            <person name="Wilkins M.J."/>
            <person name="Hettich R.L."/>
            <person name="Lipton M.S."/>
            <person name="Williams K.H."/>
            <person name="Long P.E."/>
            <person name="Banfield J.F."/>
        </authorList>
    </citation>
    <scope>NUCLEOTIDE SEQUENCE [LARGE SCALE GENOMIC DNA]</scope>
</reference>
<protein>
    <submittedName>
        <fullName evidence="1">Uncharacterized protein</fullName>
    </submittedName>
</protein>
<gene>
    <name evidence="1" type="ORF">ACD_78C00442G0003</name>
</gene>
<name>K1YA65_9BACT</name>
<sequence>MGFGMQSEGMRTDICHHRSSARLPGKGAQYCNIIPLDSESRDKKVLYETSREVIETPGEHFIYQAGWIFHHYNRTIGRWTVSVVLRKEYAHLFEAYYKQKKEVITLGAKKKFEEWDIKEIKLFLKKEGVNLVVEKPLDQIPLANDTKEKIAKLASDVLSGKR</sequence>
<comment type="caution">
    <text evidence="1">The sequence shown here is derived from an EMBL/GenBank/DDBJ whole genome shotgun (WGS) entry which is preliminary data.</text>
</comment>